<evidence type="ECO:0000256" key="1">
    <source>
        <dbReference type="ARBA" id="ARBA00005254"/>
    </source>
</evidence>
<evidence type="ECO:0000313" key="4">
    <source>
        <dbReference type="EMBL" id="WAW09538.1"/>
    </source>
</evidence>
<sequence length="274" mass="30559">MTEETIQAKENETPVRPEAIYVERDEHVATIVINQPQKHNAITLAMWQEIPDIINALSTDDSLRCVVLRGAGEEAFCSGCDIGEFVDVRSNREQGIIYGEAMKKAVFALYNCRHPLVAQVHGLCLGAGIELLSTCDIRICGESSIFGVPAKNLGLVLSYAELEPLYHLVGSNILMEMLLEGRVFGAEEAREKKLVTRAVPDEMVAEETTTAVQRIIQGAPLTARWHKKFVRRLARSEPVTSDENAESFYCYDTEDYRIGCAAFLLRDHPIFKGK</sequence>
<dbReference type="Pfam" id="PF00378">
    <property type="entry name" value="ECH_1"/>
    <property type="match status" value="1"/>
</dbReference>
<dbReference type="Gene3D" id="3.90.226.10">
    <property type="entry name" value="2-enoyl-CoA Hydratase, Chain A, domain 1"/>
    <property type="match status" value="1"/>
</dbReference>
<gene>
    <name evidence="4" type="ORF">NB640_09865</name>
</gene>
<dbReference type="InterPro" id="IPR014748">
    <property type="entry name" value="Enoyl-CoA_hydra_C"/>
</dbReference>
<dbReference type="AlphaFoldDB" id="A0A9E9P309"/>
<dbReference type="GO" id="GO:0016829">
    <property type="term" value="F:lyase activity"/>
    <property type="evidence" value="ECO:0007669"/>
    <property type="project" value="UniProtKB-KW"/>
</dbReference>
<dbReference type="PROSITE" id="PS00166">
    <property type="entry name" value="ENOYL_COA_HYDRATASE"/>
    <property type="match status" value="1"/>
</dbReference>
<keyword evidence="5" id="KW-1185">Reference proteome</keyword>
<dbReference type="Proteomes" id="UP001156215">
    <property type="component" value="Chromosome"/>
</dbReference>
<dbReference type="PANTHER" id="PTHR11941:SF54">
    <property type="entry name" value="ENOYL-COA HYDRATASE, MITOCHONDRIAL"/>
    <property type="match status" value="1"/>
</dbReference>
<dbReference type="KEGG" id="ovb:NB640_09865"/>
<proteinExistence type="inferred from homology"/>
<dbReference type="GO" id="GO:0006635">
    <property type="term" value="P:fatty acid beta-oxidation"/>
    <property type="evidence" value="ECO:0007669"/>
    <property type="project" value="TreeGrafter"/>
</dbReference>
<protein>
    <submittedName>
        <fullName evidence="4">Enoyl-CoA hydratase-related protein</fullName>
    </submittedName>
</protein>
<comment type="similarity">
    <text evidence="1 3">Belongs to the enoyl-CoA hydratase/isomerase family.</text>
</comment>
<organism evidence="4 5">
    <name type="scientific">Oxalobacter vibrioformis</name>
    <dbReference type="NCBI Taxonomy" id="933080"/>
    <lineage>
        <taxon>Bacteria</taxon>
        <taxon>Pseudomonadati</taxon>
        <taxon>Pseudomonadota</taxon>
        <taxon>Betaproteobacteria</taxon>
        <taxon>Burkholderiales</taxon>
        <taxon>Oxalobacteraceae</taxon>
        <taxon>Oxalobacter</taxon>
    </lineage>
</organism>
<keyword evidence="2" id="KW-0456">Lyase</keyword>
<evidence type="ECO:0000313" key="5">
    <source>
        <dbReference type="Proteomes" id="UP001156215"/>
    </source>
</evidence>
<accession>A0A9E9P309</accession>
<dbReference type="PANTHER" id="PTHR11941">
    <property type="entry name" value="ENOYL-COA HYDRATASE-RELATED"/>
    <property type="match status" value="1"/>
</dbReference>
<dbReference type="SUPFAM" id="SSF52096">
    <property type="entry name" value="ClpP/crotonase"/>
    <property type="match status" value="1"/>
</dbReference>
<dbReference type="InterPro" id="IPR018376">
    <property type="entry name" value="Enoyl-CoA_hyd/isom_CS"/>
</dbReference>
<reference evidence="4" key="1">
    <citation type="journal article" date="2022" name="Front. Microbiol.">
        <title>New perspectives on an old grouping: The genomic and phenotypic variability of Oxalobacter formigenes and the implications for calcium oxalate stone prevention.</title>
        <authorList>
            <person name="Chmiel J.A."/>
            <person name="Carr C."/>
            <person name="Stuivenberg G.A."/>
            <person name="Venema R."/>
            <person name="Chanyi R.M."/>
            <person name="Al K.F."/>
            <person name="Giguere D."/>
            <person name="Say H."/>
            <person name="Akouris P.P."/>
            <person name="Dominguez Romero S.A."/>
            <person name="Kwong A."/>
            <person name="Tai V."/>
            <person name="Koval S.F."/>
            <person name="Razvi H."/>
            <person name="Bjazevic J."/>
            <person name="Burton J.P."/>
        </authorList>
    </citation>
    <scope>NUCLEOTIDE SEQUENCE</scope>
    <source>
        <strain evidence="4">WoOx3</strain>
    </source>
</reference>
<name>A0A9E9P309_9BURK</name>
<dbReference type="Gene3D" id="1.10.12.10">
    <property type="entry name" value="Lyase 2-enoyl-coa Hydratase, Chain A, domain 2"/>
    <property type="match status" value="1"/>
</dbReference>
<dbReference type="EMBL" id="CP098242">
    <property type="protein sequence ID" value="WAW09538.1"/>
    <property type="molecule type" value="Genomic_DNA"/>
</dbReference>
<evidence type="ECO:0000256" key="3">
    <source>
        <dbReference type="RuleBase" id="RU003707"/>
    </source>
</evidence>
<evidence type="ECO:0000256" key="2">
    <source>
        <dbReference type="ARBA" id="ARBA00023239"/>
    </source>
</evidence>
<dbReference type="InterPro" id="IPR001753">
    <property type="entry name" value="Enoyl-CoA_hydra/iso"/>
</dbReference>
<dbReference type="RefSeq" id="WP_269308538.1">
    <property type="nucleotide sequence ID" value="NZ_CP098242.1"/>
</dbReference>
<dbReference type="InterPro" id="IPR029045">
    <property type="entry name" value="ClpP/crotonase-like_dom_sf"/>
</dbReference>
<dbReference type="CDD" id="cd06558">
    <property type="entry name" value="crotonase-like"/>
    <property type="match status" value="1"/>
</dbReference>